<feature type="transmembrane region" description="Helical" evidence="21">
    <location>
        <begin position="133"/>
        <end position="153"/>
    </location>
</feature>
<dbReference type="PANTHER" id="PTHR21257">
    <property type="entry name" value="DELTA(14)-STEROL REDUCTASE"/>
    <property type="match status" value="1"/>
</dbReference>
<keyword evidence="15" id="KW-0753">Steroid metabolism</keyword>
<dbReference type="EC" id="1.3.1.21" evidence="16"/>
<evidence type="ECO:0000256" key="19">
    <source>
        <dbReference type="ARBA" id="ARBA00047826"/>
    </source>
</evidence>
<sequence>MQQRILRRTSFGGSSGSLRRSSISSKDIQAIQMALMKQHVPTEQVVCLLIALPIFSFFYLFLIYQHQGSFSSAISALLSRQFLITLLPPLFDVVAWKFILVFFSLQLIFHWVLPQDTVVLIKSGGNTRKSVNSFSSCLLLCLLYVMGSGLGMYRHDLVFIHFSSIIMCLAIVCIATFTFMLISYRYGDYYNVTTISEFCFGVELHPIILDIDVKHFVRSRITFVLWPLFIISAVYYQRNMYGKITRGLLGCSIVQMVYIIKYHWTEYLALNSLDYRCANCGFYKLWSDMVLFPILYCSPIAIIAQTQRSISIITSGFLSIAAVVLIVMTTIIDHQKYEFRRSKGDIKIHGVDPFFITAKYKNDNGDTAANLLLGSGYWSISRHPNYICEAVTFAVFSAFQGPATLACHLPAIFIAVFLFVRLMNDETRCLAKYGQSWIQHCNKVPFRILPGIY</sequence>
<evidence type="ECO:0000256" key="2">
    <source>
        <dbReference type="ARBA" id="ARBA00005402"/>
    </source>
</evidence>
<evidence type="ECO:0000256" key="10">
    <source>
        <dbReference type="ARBA" id="ARBA00023002"/>
    </source>
</evidence>
<feature type="transmembrane region" description="Helical" evidence="21">
    <location>
        <begin position="285"/>
        <end position="303"/>
    </location>
</feature>
<evidence type="ECO:0000256" key="12">
    <source>
        <dbReference type="ARBA" id="ARBA00023098"/>
    </source>
</evidence>
<dbReference type="GO" id="GO:0006695">
    <property type="term" value="P:cholesterol biosynthetic process"/>
    <property type="evidence" value="ECO:0007669"/>
    <property type="project" value="UniProtKB-KW"/>
</dbReference>
<evidence type="ECO:0000256" key="21">
    <source>
        <dbReference type="SAM" id="Phobius"/>
    </source>
</evidence>
<keyword evidence="3" id="KW-0444">Lipid biosynthesis</keyword>
<dbReference type="Proteomes" id="UP001176961">
    <property type="component" value="Unassembled WGS sequence"/>
</dbReference>
<evidence type="ECO:0000256" key="18">
    <source>
        <dbReference type="ARBA" id="ARBA00047795"/>
    </source>
</evidence>
<keyword evidence="10" id="KW-0560">Oxidoreductase</keyword>
<comment type="catalytic activity">
    <reaction evidence="19">
        <text>7-dehydrodesmosterol + NADPH + H(+) = desmosterol + NADP(+)</text>
        <dbReference type="Rhea" id="RHEA:46740"/>
        <dbReference type="ChEBI" id="CHEBI:15378"/>
        <dbReference type="ChEBI" id="CHEBI:17737"/>
        <dbReference type="ChEBI" id="CHEBI:27910"/>
        <dbReference type="ChEBI" id="CHEBI:57783"/>
        <dbReference type="ChEBI" id="CHEBI:58349"/>
    </reaction>
    <physiologicalReaction direction="left-to-right" evidence="19">
        <dbReference type="Rhea" id="RHEA:46741"/>
    </physiologicalReaction>
</comment>
<feature type="transmembrane region" description="Helical" evidence="21">
    <location>
        <begin position="165"/>
        <end position="184"/>
    </location>
</feature>
<keyword evidence="12" id="KW-0443">Lipid metabolism</keyword>
<keyword evidence="6" id="KW-0152">Cholesterol biosynthesis</keyword>
<evidence type="ECO:0000256" key="16">
    <source>
        <dbReference type="ARBA" id="ARBA00038851"/>
    </source>
</evidence>
<name>A0AA36GH79_CYLNA</name>
<evidence type="ECO:0000256" key="4">
    <source>
        <dbReference type="ARBA" id="ARBA00022548"/>
    </source>
</evidence>
<feature type="region of interest" description="Disordered" evidence="20">
    <location>
        <begin position="1"/>
        <end position="20"/>
    </location>
</feature>
<keyword evidence="7" id="KW-0521">NADP</keyword>
<feature type="transmembrane region" description="Helical" evidence="21">
    <location>
        <begin position="219"/>
        <end position="236"/>
    </location>
</feature>
<keyword evidence="11" id="KW-0756">Sterol biosynthesis</keyword>
<evidence type="ECO:0000256" key="20">
    <source>
        <dbReference type="SAM" id="MobiDB-lite"/>
    </source>
</evidence>
<evidence type="ECO:0000256" key="6">
    <source>
        <dbReference type="ARBA" id="ARBA00022778"/>
    </source>
</evidence>
<evidence type="ECO:0000256" key="7">
    <source>
        <dbReference type="ARBA" id="ARBA00022857"/>
    </source>
</evidence>
<dbReference type="EMBL" id="CATQJL010000001">
    <property type="protein sequence ID" value="CAJ0588216.1"/>
    <property type="molecule type" value="Genomic_DNA"/>
</dbReference>
<dbReference type="GO" id="GO:0005789">
    <property type="term" value="C:endoplasmic reticulum membrane"/>
    <property type="evidence" value="ECO:0007669"/>
    <property type="project" value="TreeGrafter"/>
</dbReference>
<keyword evidence="23" id="KW-1185">Reference proteome</keyword>
<feature type="transmembrane region" description="Helical" evidence="21">
    <location>
        <begin position="310"/>
        <end position="332"/>
    </location>
</feature>
<evidence type="ECO:0000256" key="17">
    <source>
        <dbReference type="ARBA" id="ARBA00042688"/>
    </source>
</evidence>
<protein>
    <recommendedName>
        <fullName evidence="16">7-dehydrocholesterol reductase</fullName>
        <ecNumber evidence="16">1.3.1.21</ecNumber>
    </recommendedName>
    <alternativeName>
        <fullName evidence="17">Sterol Delta(7)-reductase</fullName>
    </alternativeName>
</protein>
<dbReference type="GO" id="GO:0047598">
    <property type="term" value="F:7-dehydrocholesterol reductase activity"/>
    <property type="evidence" value="ECO:0007669"/>
    <property type="project" value="UniProtKB-EC"/>
</dbReference>
<gene>
    <name evidence="22" type="ORF">CYNAS_LOCUS199</name>
</gene>
<keyword evidence="13 21" id="KW-0472">Membrane</keyword>
<keyword evidence="5 21" id="KW-0812">Transmembrane</keyword>
<evidence type="ECO:0000256" key="1">
    <source>
        <dbReference type="ARBA" id="ARBA00004141"/>
    </source>
</evidence>
<evidence type="ECO:0000256" key="3">
    <source>
        <dbReference type="ARBA" id="ARBA00022516"/>
    </source>
</evidence>
<comment type="subcellular location">
    <subcellularLocation>
        <location evidence="1">Membrane</location>
        <topology evidence="1">Multi-pass membrane protein</topology>
    </subcellularLocation>
</comment>
<organism evidence="22 23">
    <name type="scientific">Cylicocyclus nassatus</name>
    <name type="common">Nematode worm</name>
    <dbReference type="NCBI Taxonomy" id="53992"/>
    <lineage>
        <taxon>Eukaryota</taxon>
        <taxon>Metazoa</taxon>
        <taxon>Ecdysozoa</taxon>
        <taxon>Nematoda</taxon>
        <taxon>Chromadorea</taxon>
        <taxon>Rhabditida</taxon>
        <taxon>Rhabditina</taxon>
        <taxon>Rhabditomorpha</taxon>
        <taxon>Strongyloidea</taxon>
        <taxon>Strongylidae</taxon>
        <taxon>Cylicocyclus</taxon>
    </lineage>
</organism>
<dbReference type="Pfam" id="PF01222">
    <property type="entry name" value="ERG4_ERG24"/>
    <property type="match status" value="1"/>
</dbReference>
<evidence type="ECO:0000313" key="22">
    <source>
        <dbReference type="EMBL" id="CAJ0588216.1"/>
    </source>
</evidence>
<accession>A0AA36GH79</accession>
<evidence type="ECO:0000256" key="14">
    <source>
        <dbReference type="ARBA" id="ARBA00023166"/>
    </source>
</evidence>
<keyword evidence="9 21" id="KW-1133">Transmembrane helix</keyword>
<evidence type="ECO:0000256" key="11">
    <source>
        <dbReference type="ARBA" id="ARBA00023011"/>
    </source>
</evidence>
<comment type="similarity">
    <text evidence="2">Belongs to the ERG4/ERG24 family.</text>
</comment>
<proteinExistence type="inferred from homology"/>
<dbReference type="Gene3D" id="1.20.120.1630">
    <property type="match status" value="1"/>
</dbReference>
<keyword evidence="8" id="KW-0752">Steroid biosynthesis</keyword>
<evidence type="ECO:0000256" key="15">
    <source>
        <dbReference type="ARBA" id="ARBA00023221"/>
    </source>
</evidence>
<dbReference type="GO" id="GO:0016132">
    <property type="term" value="P:brassinosteroid biosynthetic process"/>
    <property type="evidence" value="ECO:0007669"/>
    <property type="project" value="TreeGrafter"/>
</dbReference>
<comment type="catalytic activity">
    <reaction evidence="18">
        <text>cholesterol + NADP(+) = 7-dehydrocholesterol + NADPH + H(+)</text>
        <dbReference type="Rhea" id="RHEA:23984"/>
        <dbReference type="ChEBI" id="CHEBI:15378"/>
        <dbReference type="ChEBI" id="CHEBI:16113"/>
        <dbReference type="ChEBI" id="CHEBI:17759"/>
        <dbReference type="ChEBI" id="CHEBI:57783"/>
        <dbReference type="ChEBI" id="CHEBI:58349"/>
        <dbReference type="EC" id="1.3.1.21"/>
    </reaction>
    <physiologicalReaction direction="right-to-left" evidence="18">
        <dbReference type="Rhea" id="RHEA:23986"/>
    </physiologicalReaction>
</comment>
<keyword evidence="4" id="KW-0153">Cholesterol metabolism</keyword>
<evidence type="ECO:0000256" key="9">
    <source>
        <dbReference type="ARBA" id="ARBA00022989"/>
    </source>
</evidence>
<dbReference type="InterPro" id="IPR001171">
    <property type="entry name" value="ERG24_DHCR-like"/>
</dbReference>
<feature type="compositionally biased region" description="Low complexity" evidence="20">
    <location>
        <begin position="8"/>
        <end position="20"/>
    </location>
</feature>
<feature type="transmembrane region" description="Helical" evidence="21">
    <location>
        <begin position="45"/>
        <end position="64"/>
    </location>
</feature>
<reference evidence="22" key="1">
    <citation type="submission" date="2023-07" db="EMBL/GenBank/DDBJ databases">
        <authorList>
            <consortium name="CYATHOMIX"/>
        </authorList>
    </citation>
    <scope>NUCLEOTIDE SEQUENCE</scope>
    <source>
        <strain evidence="22">N/A</strain>
    </source>
</reference>
<evidence type="ECO:0000256" key="5">
    <source>
        <dbReference type="ARBA" id="ARBA00022692"/>
    </source>
</evidence>
<dbReference type="PANTHER" id="PTHR21257:SF38">
    <property type="entry name" value="7-DEHYDROCHOLESTEROL REDUCTASE"/>
    <property type="match status" value="1"/>
</dbReference>
<evidence type="ECO:0000313" key="23">
    <source>
        <dbReference type="Proteomes" id="UP001176961"/>
    </source>
</evidence>
<feature type="transmembrane region" description="Helical" evidence="21">
    <location>
        <begin position="94"/>
        <end position="113"/>
    </location>
</feature>
<evidence type="ECO:0000256" key="13">
    <source>
        <dbReference type="ARBA" id="ARBA00023136"/>
    </source>
</evidence>
<keyword evidence="14" id="KW-1207">Sterol metabolism</keyword>
<dbReference type="AlphaFoldDB" id="A0AA36GH79"/>
<feature type="transmembrane region" description="Helical" evidence="21">
    <location>
        <begin position="248"/>
        <end position="265"/>
    </location>
</feature>
<feature type="transmembrane region" description="Helical" evidence="21">
    <location>
        <begin position="403"/>
        <end position="423"/>
    </location>
</feature>
<comment type="caution">
    <text evidence="22">The sequence shown here is derived from an EMBL/GenBank/DDBJ whole genome shotgun (WGS) entry which is preliminary data.</text>
</comment>
<evidence type="ECO:0000256" key="8">
    <source>
        <dbReference type="ARBA" id="ARBA00022955"/>
    </source>
</evidence>